<dbReference type="AlphaFoldDB" id="R9ULM3"/>
<reference evidence="1 2" key="1">
    <citation type="submission" date="2013-06" db="EMBL/GenBank/DDBJ databases">
        <title>Complete genome sequence of Paenibacillus mucilaginosus K02.</title>
        <authorList>
            <person name="Xiao B."/>
            <person name="Sun L."/>
            <person name="Xiao L."/>
            <person name="Lian B."/>
        </authorList>
    </citation>
    <scope>NUCLEOTIDE SEQUENCE [LARGE SCALE GENOMIC DNA]</scope>
    <source>
        <strain evidence="1 2">K02</strain>
    </source>
</reference>
<evidence type="ECO:0000313" key="2">
    <source>
        <dbReference type="Proteomes" id="UP000007392"/>
    </source>
</evidence>
<sequence>MANQEAGEPGGDLLRSLIIAILEPGPGGVHFWDGGINFVNLTGLYAFSGEGADGAGRAGTK</sequence>
<dbReference type="KEGG" id="pmw:B2K_39850"/>
<name>R9ULM3_9BACL</name>
<proteinExistence type="predicted"/>
<accession>R9ULM3</accession>
<organism evidence="1 2">
    <name type="scientific">Paenibacillus mucilaginosus K02</name>
    <dbReference type="NCBI Taxonomy" id="997761"/>
    <lineage>
        <taxon>Bacteria</taxon>
        <taxon>Bacillati</taxon>
        <taxon>Bacillota</taxon>
        <taxon>Bacilli</taxon>
        <taxon>Bacillales</taxon>
        <taxon>Paenibacillaceae</taxon>
        <taxon>Paenibacillus</taxon>
    </lineage>
</organism>
<gene>
    <name evidence="1" type="ORF">B2K_39850</name>
</gene>
<evidence type="ECO:0000313" key="1">
    <source>
        <dbReference type="EMBL" id="AGN70749.1"/>
    </source>
</evidence>
<dbReference type="Proteomes" id="UP000007392">
    <property type="component" value="Chromosome"/>
</dbReference>
<protein>
    <submittedName>
        <fullName evidence="1">Uncharacterized protein</fullName>
    </submittedName>
</protein>
<dbReference type="HOGENOM" id="CLU_2918313_0_0_9"/>
<dbReference type="EMBL" id="CP003422">
    <property type="protein sequence ID" value="AGN70749.1"/>
    <property type="molecule type" value="Genomic_DNA"/>
</dbReference>